<dbReference type="InterPro" id="IPR011701">
    <property type="entry name" value="MFS"/>
</dbReference>
<keyword evidence="2" id="KW-1003">Cell membrane</keyword>
<dbReference type="PANTHER" id="PTHR43124:SF3">
    <property type="entry name" value="CHLORAMPHENICOL EFFLUX PUMP RV0191"/>
    <property type="match status" value="1"/>
</dbReference>
<dbReference type="Pfam" id="PF07690">
    <property type="entry name" value="MFS_1"/>
    <property type="match status" value="1"/>
</dbReference>
<feature type="transmembrane region" description="Helical" evidence="7">
    <location>
        <begin position="101"/>
        <end position="120"/>
    </location>
</feature>
<evidence type="ECO:0000256" key="7">
    <source>
        <dbReference type="SAM" id="Phobius"/>
    </source>
</evidence>
<feature type="compositionally biased region" description="Pro residues" evidence="6">
    <location>
        <begin position="15"/>
        <end position="24"/>
    </location>
</feature>
<evidence type="ECO:0000256" key="1">
    <source>
        <dbReference type="ARBA" id="ARBA00004651"/>
    </source>
</evidence>
<protein>
    <recommendedName>
        <fullName evidence="8">Major facilitator superfamily (MFS) profile domain-containing protein</fullName>
    </recommendedName>
</protein>
<dbReference type="GO" id="GO:0022857">
    <property type="term" value="F:transmembrane transporter activity"/>
    <property type="evidence" value="ECO:0007669"/>
    <property type="project" value="InterPro"/>
</dbReference>
<gene>
    <name evidence="9" type="ORF">AVDCRST_MAG77-1428</name>
</gene>
<feature type="domain" description="Major facilitator superfamily (MFS) profile" evidence="8">
    <location>
        <begin position="36"/>
        <end position="418"/>
    </location>
</feature>
<feature type="transmembrane region" description="Helical" evidence="7">
    <location>
        <begin position="73"/>
        <end position="94"/>
    </location>
</feature>
<dbReference type="InterPro" id="IPR050189">
    <property type="entry name" value="MFS_Efflux_Transporters"/>
</dbReference>
<keyword evidence="5 7" id="KW-0472">Membrane</keyword>
<evidence type="ECO:0000313" key="9">
    <source>
        <dbReference type="EMBL" id="CAA9239102.1"/>
    </source>
</evidence>
<feature type="transmembrane region" description="Helical" evidence="7">
    <location>
        <begin position="273"/>
        <end position="295"/>
    </location>
</feature>
<dbReference type="SUPFAM" id="SSF103473">
    <property type="entry name" value="MFS general substrate transporter"/>
    <property type="match status" value="1"/>
</dbReference>
<organism evidence="9">
    <name type="scientific">uncultured Chloroflexota bacterium</name>
    <dbReference type="NCBI Taxonomy" id="166587"/>
    <lineage>
        <taxon>Bacteria</taxon>
        <taxon>Bacillati</taxon>
        <taxon>Chloroflexota</taxon>
        <taxon>environmental samples</taxon>
    </lineage>
</organism>
<evidence type="ECO:0000256" key="2">
    <source>
        <dbReference type="ARBA" id="ARBA00022475"/>
    </source>
</evidence>
<feature type="transmembrane region" description="Helical" evidence="7">
    <location>
        <begin position="161"/>
        <end position="186"/>
    </location>
</feature>
<feature type="transmembrane region" description="Helical" evidence="7">
    <location>
        <begin position="233"/>
        <end position="261"/>
    </location>
</feature>
<feature type="region of interest" description="Disordered" evidence="6">
    <location>
        <begin position="1"/>
        <end position="28"/>
    </location>
</feature>
<evidence type="ECO:0000256" key="3">
    <source>
        <dbReference type="ARBA" id="ARBA00022692"/>
    </source>
</evidence>
<dbReference type="InterPro" id="IPR020846">
    <property type="entry name" value="MFS_dom"/>
</dbReference>
<reference evidence="9" key="1">
    <citation type="submission" date="2020-02" db="EMBL/GenBank/DDBJ databases">
        <authorList>
            <person name="Meier V. D."/>
        </authorList>
    </citation>
    <scope>NUCLEOTIDE SEQUENCE</scope>
    <source>
        <strain evidence="9">AVDCRST_MAG77</strain>
    </source>
</reference>
<feature type="transmembrane region" description="Helical" evidence="7">
    <location>
        <begin position="393"/>
        <end position="413"/>
    </location>
</feature>
<dbReference type="InterPro" id="IPR036259">
    <property type="entry name" value="MFS_trans_sf"/>
</dbReference>
<dbReference type="GO" id="GO:0005886">
    <property type="term" value="C:plasma membrane"/>
    <property type="evidence" value="ECO:0007669"/>
    <property type="project" value="UniProtKB-SubCell"/>
</dbReference>
<proteinExistence type="predicted"/>
<dbReference type="EMBL" id="CADCTC010000091">
    <property type="protein sequence ID" value="CAA9239102.1"/>
    <property type="molecule type" value="Genomic_DNA"/>
</dbReference>
<feature type="transmembrane region" description="Helical" evidence="7">
    <location>
        <begin position="126"/>
        <end position="149"/>
    </location>
</feature>
<dbReference type="PROSITE" id="PS50850">
    <property type="entry name" value="MFS"/>
    <property type="match status" value="1"/>
</dbReference>
<accession>A0A6J4I3F4</accession>
<evidence type="ECO:0000256" key="5">
    <source>
        <dbReference type="ARBA" id="ARBA00023136"/>
    </source>
</evidence>
<dbReference type="PANTHER" id="PTHR43124">
    <property type="entry name" value="PURINE EFFLUX PUMP PBUE"/>
    <property type="match status" value="1"/>
</dbReference>
<name>A0A6J4I3F4_9CHLR</name>
<keyword evidence="4 7" id="KW-1133">Transmembrane helix</keyword>
<comment type="subcellular location">
    <subcellularLocation>
        <location evidence="1">Cell membrane</location>
        <topology evidence="1">Multi-pass membrane protein</topology>
    </subcellularLocation>
</comment>
<evidence type="ECO:0000256" key="6">
    <source>
        <dbReference type="SAM" id="MobiDB-lite"/>
    </source>
</evidence>
<evidence type="ECO:0000259" key="8">
    <source>
        <dbReference type="PROSITE" id="PS50850"/>
    </source>
</evidence>
<dbReference type="Gene3D" id="1.20.1250.20">
    <property type="entry name" value="MFS general substrate transporter like domains"/>
    <property type="match status" value="2"/>
</dbReference>
<sequence length="427" mass="44696">MTAITVAEPSGTVPASPPAPPPDALDPEPVKAPRLTLPAFIYAHFAHHMGIGALSPLLPLIRNAFGLDYAQSGLLLSAQGLALGFGQLPISALADRMSKRLMIAVGLIGVGLTSIAIYLSTSFWQLIPILIASGLLAATYHAPASSFLAGTYSSVSRGRALGTHVIGGSLAFVAAPAIAVGVARLTGNWRDAFLIVSIFPLLAGAMMLYLMWREPERVQAGATQQREQVNALRALRAIGPLVAVALAEQLLTASMFAFMPLFIADRHQVPADLAGLSIILITGIGIIAAPLGGALSDRIGRAPVLVFATASVGPLILAFTYVPSGGLILLAIVLLLFGLSMNVRMPVLESLFADAVPAHRRSTVLGLYYFIGQETSGVTTPLVGRLMDVVGPVQAFTFLGVLGTALSLLLVFFRQSLTRPRTTASQP</sequence>
<feature type="transmembrane region" description="Helical" evidence="7">
    <location>
        <begin position="192"/>
        <end position="212"/>
    </location>
</feature>
<feature type="transmembrane region" description="Helical" evidence="7">
    <location>
        <begin position="39"/>
        <end position="61"/>
    </location>
</feature>
<evidence type="ECO:0000256" key="4">
    <source>
        <dbReference type="ARBA" id="ARBA00022989"/>
    </source>
</evidence>
<dbReference type="AlphaFoldDB" id="A0A6J4I3F4"/>
<keyword evidence="3 7" id="KW-0812">Transmembrane</keyword>